<dbReference type="EMBL" id="MG983742">
    <property type="protein sequence ID" value="AVO23013.1"/>
    <property type="molecule type" value="Genomic_DNA"/>
</dbReference>
<evidence type="ECO:0000259" key="1">
    <source>
        <dbReference type="Pfam" id="PF05876"/>
    </source>
</evidence>
<dbReference type="Gene3D" id="3.40.50.300">
    <property type="entry name" value="P-loop containing nucleotide triphosphate hydrolases"/>
    <property type="match status" value="1"/>
</dbReference>
<protein>
    <submittedName>
        <fullName evidence="2">Terminase large subunit</fullName>
    </submittedName>
</protein>
<dbReference type="GO" id="GO:0016887">
    <property type="term" value="F:ATP hydrolysis activity"/>
    <property type="evidence" value="ECO:0007669"/>
    <property type="project" value="InterPro"/>
</dbReference>
<name>A0A2P1JUM2_9CAUD</name>
<reference evidence="3" key="1">
    <citation type="submission" date="2018-02" db="EMBL/GenBank/DDBJ databases">
        <authorList>
            <person name="Cohen D.B."/>
            <person name="Kent A.D."/>
        </authorList>
    </citation>
    <scope>NUCLEOTIDE SEQUENCE [LARGE SCALE GENOMIC DNA]</scope>
</reference>
<dbReference type="Pfam" id="PF05876">
    <property type="entry name" value="GpA_ATPase"/>
    <property type="match status" value="1"/>
</dbReference>
<proteinExistence type="predicted"/>
<accession>A0A2P1JUM2</accession>
<sequence>MDYTADQLNKMRNVMRDPVGFTEKTGTVKGRDFKFDHREHLHDVYRDPHPRIVIVAGRQVEKSETVDRIMKFSGFQRAHTTITYTAPRQEQTTRFVNDRFRASIKASKMGLLERLIDPSADAKTRIRLLNNTVYYFGGAWGDGDALRGVAGDMVFFDEVQDIAQTAVESIEKSVSHSEIKDAKTELNGRCFYTGTPKQKGSYYDRVLWGQSDQKKWDVECSCGHHQFMTMKNVMVSGEGTEEERRYFGCLECHEELDRERGSWVVTKPHNRMYSGYLFNQLNMTWISANQIWRDFTTMDSMTFHNEVLGEFYSGDEQPITLEDVLACTDRTLSLKRRSDTPTVMGIDYGSGSKSKTIITIGHNWGGKLVIDHIESWLPDKDNPDNQHDQLIEYLCKLQAIYNVEKIVGDIGYGSYESQKLYGIYGRNAISCRYVTYANDPRKREYKGFNNSTLQVDRTFSMDKLIDMFHKSNIVIPYKQPEQVEYFFDHYTAIEMIFTESNTSTGVKKYDHRTPDDAFHSLNYVREGIHELTNRFEGRFNARDLDPVEGLFEDHGDLPNW</sequence>
<feature type="domain" description="Phage terminase large subunit GpA ATPase" evidence="1">
    <location>
        <begin position="49"/>
        <end position="259"/>
    </location>
</feature>
<evidence type="ECO:0000313" key="2">
    <source>
        <dbReference type="EMBL" id="AVO23013.1"/>
    </source>
</evidence>
<dbReference type="InterPro" id="IPR046453">
    <property type="entry name" value="GpA_ATPase"/>
</dbReference>
<dbReference type="InterPro" id="IPR027417">
    <property type="entry name" value="P-loop_NTPase"/>
</dbReference>
<dbReference type="Proteomes" id="UP000241367">
    <property type="component" value="Segment"/>
</dbReference>
<keyword evidence="3" id="KW-1185">Reference proteome</keyword>
<evidence type="ECO:0000313" key="3">
    <source>
        <dbReference type="Proteomes" id="UP000241367"/>
    </source>
</evidence>
<organism evidence="2 3">
    <name type="scientific">Bacillus phage Anath</name>
    <dbReference type="NCBI Taxonomy" id="2108114"/>
    <lineage>
        <taxon>Viruses</taxon>
        <taxon>Duplodnaviria</taxon>
        <taxon>Heunggongvirae</taxon>
        <taxon>Uroviricota</taxon>
        <taxon>Caudoviricetes</taxon>
        <taxon>Ehrlichviridae</taxon>
        <taxon>Anathvirus</taxon>
        <taxon>Anathvirus anath</taxon>
    </lineage>
</organism>